<feature type="domain" description="DUF397" evidence="1">
    <location>
        <begin position="45"/>
        <end position="106"/>
    </location>
</feature>
<dbReference type="RefSeq" id="WP_179819167.1">
    <property type="nucleotide sequence ID" value="NZ_JACCCO010000001.1"/>
</dbReference>
<sequence>MSETSFSSVVWRKSSLSGAGQNCVEVGVWRKSSISGNGSNCVEVAAWQQTTGSDTTGGQCMEVVRGTSSIEAQPDRLFLVRDSKDPDGPVLSFPPTGWNAFLSAIKSGGLDALV</sequence>
<keyword evidence="3" id="KW-1185">Reference proteome</keyword>
<dbReference type="Pfam" id="PF04149">
    <property type="entry name" value="DUF397"/>
    <property type="match status" value="2"/>
</dbReference>
<accession>A0A852UPW9</accession>
<feature type="domain" description="DUF397" evidence="1">
    <location>
        <begin position="10"/>
        <end position="26"/>
    </location>
</feature>
<protein>
    <recommendedName>
        <fullName evidence="1">DUF397 domain-containing protein</fullName>
    </recommendedName>
</protein>
<name>A0A852UPW9_9ACTN</name>
<evidence type="ECO:0000313" key="3">
    <source>
        <dbReference type="Proteomes" id="UP000576393"/>
    </source>
</evidence>
<dbReference type="InterPro" id="IPR007278">
    <property type="entry name" value="DUF397"/>
</dbReference>
<dbReference type="AlphaFoldDB" id="A0A852UPW9"/>
<comment type="caution">
    <text evidence="2">The sequence shown here is derived from an EMBL/GenBank/DDBJ whole genome shotgun (WGS) entry which is preliminary data.</text>
</comment>
<evidence type="ECO:0000259" key="1">
    <source>
        <dbReference type="Pfam" id="PF04149"/>
    </source>
</evidence>
<organism evidence="2 3">
    <name type="scientific">Streptosporangium sandarakinum</name>
    <dbReference type="NCBI Taxonomy" id="1260955"/>
    <lineage>
        <taxon>Bacteria</taxon>
        <taxon>Bacillati</taxon>
        <taxon>Actinomycetota</taxon>
        <taxon>Actinomycetes</taxon>
        <taxon>Streptosporangiales</taxon>
        <taxon>Streptosporangiaceae</taxon>
        <taxon>Streptosporangium</taxon>
    </lineage>
</organism>
<proteinExistence type="predicted"/>
<evidence type="ECO:0000313" key="2">
    <source>
        <dbReference type="EMBL" id="NYF39527.1"/>
    </source>
</evidence>
<dbReference type="EMBL" id="JACCCO010000001">
    <property type="protein sequence ID" value="NYF39527.1"/>
    <property type="molecule type" value="Genomic_DNA"/>
</dbReference>
<reference evidence="2 3" key="1">
    <citation type="submission" date="2020-07" db="EMBL/GenBank/DDBJ databases">
        <title>Sequencing the genomes of 1000 actinobacteria strains.</title>
        <authorList>
            <person name="Klenk H.-P."/>
        </authorList>
    </citation>
    <scope>NUCLEOTIDE SEQUENCE [LARGE SCALE GENOMIC DNA]</scope>
    <source>
        <strain evidence="2 3">DSM 45763</strain>
    </source>
</reference>
<dbReference type="Proteomes" id="UP000576393">
    <property type="component" value="Unassembled WGS sequence"/>
</dbReference>
<gene>
    <name evidence="2" type="ORF">HDA43_001686</name>
</gene>